<accession>A0AAX4JA48</accession>
<sequence length="247" mass="29037">MLFVVINQIITSGQLENDSNSHEVYATAKNMTIFFEENINRSKCLKHIIKNANIIRYDSIDIDKLSKVSHIVFKILMHDTSVNETLNTVFEIKNYIENVEMKQYEKKFQLEVVLFLISRKNKLKLRKINKFFQALAFRSYKLIYYLSLYYKIENKADEAILKYSLRNNIEMKINTECTEKIIQVFKNDILGEIFSNKKVFYESSVDETNNLMNHDNFSSNDIPLSFQGVEDGFNNNSIEVCTRPICE</sequence>
<evidence type="ECO:0000313" key="2">
    <source>
        <dbReference type="Proteomes" id="UP001334084"/>
    </source>
</evidence>
<gene>
    <name evidence="1" type="ORF">VNE69_02295</name>
</gene>
<dbReference type="AlphaFoldDB" id="A0AAX4JA48"/>
<dbReference type="GeneID" id="90540585"/>
<protein>
    <submittedName>
        <fullName evidence="1">Uncharacterized protein</fullName>
    </submittedName>
</protein>
<name>A0AAX4JA48_9MICR</name>
<organism evidence="1 2">
    <name type="scientific">Vairimorpha necatrix</name>
    <dbReference type="NCBI Taxonomy" id="6039"/>
    <lineage>
        <taxon>Eukaryota</taxon>
        <taxon>Fungi</taxon>
        <taxon>Fungi incertae sedis</taxon>
        <taxon>Microsporidia</taxon>
        <taxon>Nosematidae</taxon>
        <taxon>Vairimorpha</taxon>
    </lineage>
</organism>
<reference evidence="1" key="1">
    <citation type="journal article" date="2024" name="BMC Genomics">
        <title>Functional annotation of a divergent genome using sequence and structure-based similarity.</title>
        <authorList>
            <person name="Svedberg D."/>
            <person name="Winiger R.R."/>
            <person name="Berg A."/>
            <person name="Sharma H."/>
            <person name="Tellgren-Roth C."/>
            <person name="Debrunner-Vossbrinck B.A."/>
            <person name="Vossbrinck C.R."/>
            <person name="Barandun J."/>
        </authorList>
    </citation>
    <scope>NUCLEOTIDE SEQUENCE</scope>
    <source>
        <strain evidence="1">Illinois isolate</strain>
    </source>
</reference>
<proteinExistence type="predicted"/>
<dbReference type="RefSeq" id="XP_065328921.1">
    <property type="nucleotide sequence ID" value="XM_065472849.1"/>
</dbReference>
<evidence type="ECO:0000313" key="1">
    <source>
        <dbReference type="EMBL" id="WUR02776.1"/>
    </source>
</evidence>
<dbReference type="KEGG" id="vnx:VNE69_02295"/>
<dbReference type="Proteomes" id="UP001334084">
    <property type="component" value="Chromosome 2"/>
</dbReference>
<dbReference type="EMBL" id="CP142727">
    <property type="protein sequence ID" value="WUR02776.1"/>
    <property type="molecule type" value="Genomic_DNA"/>
</dbReference>
<keyword evidence="2" id="KW-1185">Reference proteome</keyword>